<proteinExistence type="predicted"/>
<dbReference type="Proteomes" id="UP001362999">
    <property type="component" value="Unassembled WGS sequence"/>
</dbReference>
<comment type="caution">
    <text evidence="1">The sequence shown here is derived from an EMBL/GenBank/DDBJ whole genome shotgun (WGS) entry which is preliminary data.</text>
</comment>
<dbReference type="SUPFAM" id="SSF56112">
    <property type="entry name" value="Protein kinase-like (PK-like)"/>
    <property type="match status" value="1"/>
</dbReference>
<gene>
    <name evidence="1" type="ORF">R3P38DRAFT_3297032</name>
</gene>
<sequence>MSWPLTAIYCPLMGEPRVFTSLVQSADPLGVFDHEAYTWIDLPKKNVLYHFQLTDFDLTPGESDSALRERLLAALQNQVGKQLPVSWSLDKIWPNGLPRDRVHLALVESDVLKRISAIGTLSVELQPRMPAMHERNRNLMNIHQLSAPSECGNNPVALYTHSGTLGGRPQGRFGLPISLYSPQLAALSDILSKRSTGTTPTALILRQAQELITLSLAFYNSEEERENAIRPVIDRVFPGAKWHHKLPNGSAKPAAVWEGQIFELKNERGSGGDPTAQTIADYEQIVDDVEGAESLGRFRSHSIMPMILLSLASTQFEVCGAIYTDMAQVDHLFSMNFYDSIYLEDQVLALGGALMALQATLSELKLYYAALCTDEGSRPKDPSALHLPFPVSAEQPYTPVTTLLDLRFLYKLSRLTGLAIDPLLNGDWEANTRNAVFVALDSDGVQVVVKFARRYNVEAHQLLANLSLAPKLHHHCLVRGGLTMVVMEKITGQMASHLTMPLASSVLRDVRQAVEVLHGRDIVFGDLRLPNIVVYHQQGEERAVLVDFDWAADAGHGRYPATISDLSVWEPTVAPYAIMQKAHDLHLLDAIERLGEEKPRDGKEGHTAVMATQKLERRNIINQGN</sequence>
<reference evidence="1 2" key="1">
    <citation type="journal article" date="2024" name="J Genomics">
        <title>Draft genome sequencing and assembly of Favolaschia claudopus CIRM-BRFM 2984 isolated from oak limbs.</title>
        <authorList>
            <person name="Navarro D."/>
            <person name="Drula E."/>
            <person name="Chaduli D."/>
            <person name="Cazenave R."/>
            <person name="Ahrendt S."/>
            <person name="Wang J."/>
            <person name="Lipzen A."/>
            <person name="Daum C."/>
            <person name="Barry K."/>
            <person name="Grigoriev I.V."/>
            <person name="Favel A."/>
            <person name="Rosso M.N."/>
            <person name="Martin F."/>
        </authorList>
    </citation>
    <scope>NUCLEOTIDE SEQUENCE [LARGE SCALE GENOMIC DNA]</scope>
    <source>
        <strain evidence="1 2">CIRM-BRFM 2984</strain>
    </source>
</reference>
<protein>
    <recommendedName>
        <fullName evidence="3">Protein kinase domain-containing protein</fullName>
    </recommendedName>
</protein>
<keyword evidence="2" id="KW-1185">Reference proteome</keyword>
<dbReference type="EMBL" id="JAWWNJ010000193">
    <property type="protein sequence ID" value="KAK6972126.1"/>
    <property type="molecule type" value="Genomic_DNA"/>
</dbReference>
<accession>A0AAV9Z725</accession>
<dbReference type="Gene3D" id="1.10.510.10">
    <property type="entry name" value="Transferase(Phosphotransferase) domain 1"/>
    <property type="match status" value="1"/>
</dbReference>
<evidence type="ECO:0000313" key="1">
    <source>
        <dbReference type="EMBL" id="KAK6972126.1"/>
    </source>
</evidence>
<dbReference type="AlphaFoldDB" id="A0AAV9Z725"/>
<evidence type="ECO:0000313" key="2">
    <source>
        <dbReference type="Proteomes" id="UP001362999"/>
    </source>
</evidence>
<organism evidence="1 2">
    <name type="scientific">Favolaschia claudopus</name>
    <dbReference type="NCBI Taxonomy" id="2862362"/>
    <lineage>
        <taxon>Eukaryota</taxon>
        <taxon>Fungi</taxon>
        <taxon>Dikarya</taxon>
        <taxon>Basidiomycota</taxon>
        <taxon>Agaricomycotina</taxon>
        <taxon>Agaricomycetes</taxon>
        <taxon>Agaricomycetidae</taxon>
        <taxon>Agaricales</taxon>
        <taxon>Marasmiineae</taxon>
        <taxon>Mycenaceae</taxon>
        <taxon>Favolaschia</taxon>
    </lineage>
</organism>
<evidence type="ECO:0008006" key="3">
    <source>
        <dbReference type="Google" id="ProtNLM"/>
    </source>
</evidence>
<dbReference type="InterPro" id="IPR011009">
    <property type="entry name" value="Kinase-like_dom_sf"/>
</dbReference>
<name>A0AAV9Z725_9AGAR</name>